<dbReference type="PANTHER" id="PTHR14218">
    <property type="entry name" value="PROTEASE S8 TRIPEPTIDYL PEPTIDASE I CLN2"/>
    <property type="match status" value="1"/>
</dbReference>
<keyword evidence="14" id="KW-0325">Glycoprotein</keyword>
<keyword evidence="9 15" id="KW-0378">Hydrolase</keyword>
<feature type="binding site" evidence="15">
    <location>
        <position position="573"/>
    </location>
    <ligand>
        <name>Ca(2+)</name>
        <dbReference type="ChEBI" id="CHEBI:29108"/>
    </ligand>
</feature>
<evidence type="ECO:0000256" key="3">
    <source>
        <dbReference type="ARBA" id="ARBA00004239"/>
    </source>
</evidence>
<dbReference type="Pfam" id="PF00082">
    <property type="entry name" value="Peptidase_S8"/>
    <property type="match status" value="1"/>
</dbReference>
<dbReference type="SUPFAM" id="SSF54897">
    <property type="entry name" value="Protease propeptides/inhibitors"/>
    <property type="match status" value="1"/>
</dbReference>
<dbReference type="PANTHER" id="PTHR14218:SF34">
    <property type="entry name" value="TRIPEPTIDYL-PEPTIDASE SED4"/>
    <property type="match status" value="1"/>
</dbReference>
<feature type="binding site" evidence="15">
    <location>
        <position position="535"/>
    </location>
    <ligand>
        <name>Ca(2+)</name>
        <dbReference type="ChEBI" id="CHEBI:29108"/>
    </ligand>
</feature>
<evidence type="ECO:0000256" key="1">
    <source>
        <dbReference type="ARBA" id="ARBA00001910"/>
    </source>
</evidence>
<dbReference type="FunFam" id="3.40.50.200:FF:000015">
    <property type="entry name" value="Tripeptidyl peptidase A"/>
    <property type="match status" value="1"/>
</dbReference>
<feature type="chain" id="PRO_5040908333" description="tripeptidyl-peptidase II" evidence="16">
    <location>
        <begin position="20"/>
        <end position="593"/>
    </location>
</feature>
<dbReference type="RefSeq" id="XP_058313826.1">
    <property type="nucleotide sequence ID" value="XM_058448415.1"/>
</dbReference>
<dbReference type="SUPFAM" id="SSF52743">
    <property type="entry name" value="Subtilisin-like"/>
    <property type="match status" value="1"/>
</dbReference>
<evidence type="ECO:0000256" key="10">
    <source>
        <dbReference type="ARBA" id="ARBA00022825"/>
    </source>
</evidence>
<evidence type="ECO:0000256" key="11">
    <source>
        <dbReference type="ARBA" id="ARBA00022837"/>
    </source>
</evidence>
<dbReference type="EMBL" id="JAPQKR010000004">
    <property type="protein sequence ID" value="KAJ5219253.1"/>
    <property type="molecule type" value="Genomic_DNA"/>
</dbReference>
<proteinExistence type="predicted"/>
<feature type="active site" description="Charge relay system" evidence="15">
    <location>
        <position position="277"/>
    </location>
</feature>
<gene>
    <name evidence="18" type="ORF">N7498_001352</name>
</gene>
<dbReference type="Proteomes" id="UP001150904">
    <property type="component" value="Unassembled WGS sequence"/>
</dbReference>
<feature type="signal peptide" evidence="16">
    <location>
        <begin position="1"/>
        <end position="19"/>
    </location>
</feature>
<comment type="cofactor">
    <cofactor evidence="15">
        <name>Ca(2+)</name>
        <dbReference type="ChEBI" id="CHEBI:29108"/>
    </cofactor>
    <text evidence="15">Binds 1 Ca(2+) ion per subunit.</text>
</comment>
<keyword evidence="19" id="KW-1185">Reference proteome</keyword>
<dbReference type="Pfam" id="PF09286">
    <property type="entry name" value="Pro-kuma_activ"/>
    <property type="match status" value="1"/>
</dbReference>
<dbReference type="Gene3D" id="3.40.50.200">
    <property type="entry name" value="Peptidase S8/S53 domain"/>
    <property type="match status" value="1"/>
</dbReference>
<evidence type="ECO:0000256" key="14">
    <source>
        <dbReference type="ARBA" id="ARBA00023180"/>
    </source>
</evidence>
<comment type="catalytic activity">
    <reaction evidence="1">
        <text>Release of an N-terminal tripeptide from a polypeptide.</text>
        <dbReference type="EC" id="3.4.14.10"/>
    </reaction>
</comment>
<comment type="subcellular location">
    <subcellularLocation>
        <location evidence="3">Secreted</location>
        <location evidence="3">Extracellular space</location>
    </subcellularLocation>
</comment>
<dbReference type="GO" id="GO:0046872">
    <property type="term" value="F:metal ion binding"/>
    <property type="evidence" value="ECO:0007669"/>
    <property type="project" value="UniProtKB-UniRule"/>
</dbReference>
<evidence type="ECO:0000313" key="18">
    <source>
        <dbReference type="EMBL" id="KAJ5219253.1"/>
    </source>
</evidence>
<dbReference type="InterPro" id="IPR000209">
    <property type="entry name" value="Peptidase_S8/S53_dom"/>
</dbReference>
<reference evidence="18" key="2">
    <citation type="journal article" date="2023" name="IMA Fungus">
        <title>Comparative genomic study of the Penicillium genus elucidates a diverse pangenome and 15 lateral gene transfer events.</title>
        <authorList>
            <person name="Petersen C."/>
            <person name="Sorensen T."/>
            <person name="Nielsen M.R."/>
            <person name="Sondergaard T.E."/>
            <person name="Sorensen J.L."/>
            <person name="Fitzpatrick D.A."/>
            <person name="Frisvad J.C."/>
            <person name="Nielsen K.L."/>
        </authorList>
    </citation>
    <scope>NUCLEOTIDE SEQUENCE</scope>
    <source>
        <strain evidence="18">IBT 15544</strain>
    </source>
</reference>
<dbReference type="CDD" id="cd04056">
    <property type="entry name" value="Peptidases_S53"/>
    <property type="match status" value="1"/>
</dbReference>
<name>A0A9W9NGB7_9EURO</name>
<evidence type="ECO:0000256" key="8">
    <source>
        <dbReference type="ARBA" id="ARBA00022729"/>
    </source>
</evidence>
<keyword evidence="11 15" id="KW-0106">Calcium</keyword>
<feature type="domain" description="Peptidase S53" evidence="17">
    <location>
        <begin position="198"/>
        <end position="593"/>
    </location>
</feature>
<dbReference type="OrthoDB" id="409122at2759"/>
<dbReference type="AlphaFoldDB" id="A0A9W9NGB7"/>
<reference evidence="18" key="1">
    <citation type="submission" date="2022-12" db="EMBL/GenBank/DDBJ databases">
        <authorList>
            <person name="Petersen C."/>
        </authorList>
    </citation>
    <scope>NUCLEOTIDE SEQUENCE</scope>
    <source>
        <strain evidence="18">IBT 15544</strain>
    </source>
</reference>
<keyword evidence="8 16" id="KW-0732">Signal</keyword>
<sequence>MHTSVYTGLLCTLAAPALGAVWEKAAGGVPSAWSLVDKPSADSTMALSIALSRQNLDQLESKLAKVSTPGKAEYGQWLEKSDVDSVFPVVDDAPVVEWLKSAGISNVAREGALLKFSGSVETVNKLLDTDFAYYKNGDSTKLRTTEYSIPDHLKDHIAVISPTVYFGKTRKAAPAPSLSRKEAREASSVDVSPSCSKMLTPSCLKEMYNVGDYTPQPEAGSRIGFGSFLNQSASYSDLAKYEAIFDIPSQTFTVELINGGVNNQSAPMADIDESNMDVQLIVGVSHPLPVVEFITGGVAPFLPDADEPTASDDSNEPYMPYYEYLLSKPNSELPQVISNSYGDDEQTVPERYARLVCDLIGLNTLRGLTIIHSSGDEGVGSACQASDGVTPQFNPIFPATCPYVTAVGGTADISPESAWNASSGGFSYYFPRAWYQWPAIEEYLGQVSDETMEYYSQYTDFGGRGFPDVSSHSLYPLHEVVLAGQIYGDGGTSAAAPTFAAIVGLLNDARLRAGLPTLGFLNPFLYFSGYTALNDITTGGSFGCGGIDPQSDLPVPGALVIPGAHWNATEGWDPVTGLGTPNFQKLMDLVLSF</sequence>
<evidence type="ECO:0000259" key="17">
    <source>
        <dbReference type="PROSITE" id="PS51695"/>
    </source>
</evidence>
<evidence type="ECO:0000256" key="5">
    <source>
        <dbReference type="ARBA" id="ARBA00022525"/>
    </source>
</evidence>
<evidence type="ECO:0000256" key="16">
    <source>
        <dbReference type="SAM" id="SignalP"/>
    </source>
</evidence>
<dbReference type="InterPro" id="IPR036852">
    <property type="entry name" value="Peptidase_S8/S53_dom_sf"/>
</dbReference>
<organism evidence="18 19">
    <name type="scientific">Penicillium cinerascens</name>
    <dbReference type="NCBI Taxonomy" id="70096"/>
    <lineage>
        <taxon>Eukaryota</taxon>
        <taxon>Fungi</taxon>
        <taxon>Dikarya</taxon>
        <taxon>Ascomycota</taxon>
        <taxon>Pezizomycotina</taxon>
        <taxon>Eurotiomycetes</taxon>
        <taxon>Eurotiomycetidae</taxon>
        <taxon>Eurotiales</taxon>
        <taxon>Aspergillaceae</taxon>
        <taxon>Penicillium</taxon>
    </lineage>
</organism>
<keyword evidence="5" id="KW-0964">Secreted</keyword>
<keyword evidence="12" id="KW-0843">Virulence</keyword>
<protein>
    <recommendedName>
        <fullName evidence="4">tripeptidyl-peptidase II</fullName>
        <ecNumber evidence="4">3.4.14.10</ecNumber>
    </recommendedName>
</protein>
<dbReference type="GeneID" id="83175715"/>
<dbReference type="InterPro" id="IPR023828">
    <property type="entry name" value="Peptidase_S8_Ser-AS"/>
</dbReference>
<dbReference type="GO" id="GO:0005576">
    <property type="term" value="C:extracellular region"/>
    <property type="evidence" value="ECO:0007669"/>
    <property type="project" value="UniProtKB-SubCell"/>
</dbReference>
<evidence type="ECO:0000256" key="12">
    <source>
        <dbReference type="ARBA" id="ARBA00023026"/>
    </source>
</evidence>
<comment type="caution">
    <text evidence="18">The sequence shown here is derived from an EMBL/GenBank/DDBJ whole genome shotgun (WGS) entry which is preliminary data.</text>
</comment>
<dbReference type="InterPro" id="IPR030400">
    <property type="entry name" value="Sedolisin_dom"/>
</dbReference>
<evidence type="ECO:0000256" key="9">
    <source>
        <dbReference type="ARBA" id="ARBA00022801"/>
    </source>
</evidence>
<dbReference type="InterPro" id="IPR015366">
    <property type="entry name" value="S53_propep"/>
</dbReference>
<evidence type="ECO:0000256" key="2">
    <source>
        <dbReference type="ARBA" id="ARBA00002451"/>
    </source>
</evidence>
<comment type="function">
    <text evidence="2">Secreted tripeptidyl-peptidase which degrades proteins at acidic pHs and is involved in virulence.</text>
</comment>
<keyword evidence="10 15" id="KW-0720">Serine protease</keyword>
<evidence type="ECO:0000256" key="7">
    <source>
        <dbReference type="ARBA" id="ARBA00022723"/>
    </source>
</evidence>
<evidence type="ECO:0000256" key="4">
    <source>
        <dbReference type="ARBA" id="ARBA00012462"/>
    </source>
</evidence>
<feature type="active site" description="Charge relay system" evidence="15">
    <location>
        <position position="493"/>
    </location>
</feature>
<feature type="binding site" evidence="15">
    <location>
        <position position="571"/>
    </location>
    <ligand>
        <name>Ca(2+)</name>
        <dbReference type="ChEBI" id="CHEBI:29108"/>
    </ligand>
</feature>
<dbReference type="GO" id="GO:0004252">
    <property type="term" value="F:serine-type endopeptidase activity"/>
    <property type="evidence" value="ECO:0007669"/>
    <property type="project" value="UniProtKB-UniRule"/>
</dbReference>
<evidence type="ECO:0000256" key="15">
    <source>
        <dbReference type="PROSITE-ProRule" id="PRU01032"/>
    </source>
</evidence>
<keyword evidence="6 15" id="KW-0645">Protease</keyword>
<evidence type="ECO:0000256" key="6">
    <source>
        <dbReference type="ARBA" id="ARBA00022670"/>
    </source>
</evidence>
<feature type="binding site" evidence="15">
    <location>
        <position position="536"/>
    </location>
    <ligand>
        <name>Ca(2+)</name>
        <dbReference type="ChEBI" id="CHEBI:29108"/>
    </ligand>
</feature>
<dbReference type="PROSITE" id="PS00138">
    <property type="entry name" value="SUBTILASE_SER"/>
    <property type="match status" value="1"/>
</dbReference>
<dbReference type="EC" id="3.4.14.10" evidence="4"/>
<evidence type="ECO:0000313" key="19">
    <source>
        <dbReference type="Proteomes" id="UP001150904"/>
    </source>
</evidence>
<dbReference type="GO" id="GO:0008240">
    <property type="term" value="F:tripeptidyl-peptidase activity"/>
    <property type="evidence" value="ECO:0007669"/>
    <property type="project" value="UniProtKB-EC"/>
</dbReference>
<evidence type="ECO:0000256" key="13">
    <source>
        <dbReference type="ARBA" id="ARBA00023145"/>
    </source>
</evidence>
<dbReference type="InterPro" id="IPR050819">
    <property type="entry name" value="Tripeptidyl-peptidase_I"/>
</dbReference>
<dbReference type="GO" id="GO:0006508">
    <property type="term" value="P:proteolysis"/>
    <property type="evidence" value="ECO:0007669"/>
    <property type="project" value="UniProtKB-KW"/>
</dbReference>
<dbReference type="PROSITE" id="PS51695">
    <property type="entry name" value="SEDOLISIN"/>
    <property type="match status" value="1"/>
</dbReference>
<accession>A0A9W9NGB7</accession>
<dbReference type="CDD" id="cd11377">
    <property type="entry name" value="Pro-peptidase_S53"/>
    <property type="match status" value="1"/>
</dbReference>
<dbReference type="SMART" id="SM00944">
    <property type="entry name" value="Pro-kuma_activ"/>
    <property type="match status" value="1"/>
</dbReference>
<keyword evidence="7 15" id="KW-0479">Metal-binding</keyword>
<feature type="active site" description="Charge relay system" evidence="15">
    <location>
        <position position="273"/>
    </location>
</feature>
<keyword evidence="13" id="KW-0865">Zymogen</keyword>